<dbReference type="EMBL" id="CP033361">
    <property type="protein sequence ID" value="QKC79643.1"/>
    <property type="molecule type" value="Genomic_DNA"/>
</dbReference>
<dbReference type="KEGG" id="merd:EB233_06395"/>
<sequence length="15" mass="1646">MACRSCRTKLAYVSG</sequence>
<dbReference type="Proteomes" id="UP000503339">
    <property type="component" value="Chromosome"/>
</dbReference>
<accession>A0A6M7UUK0</accession>
<name>A0A6M7UUK0_9HYPH</name>
<organism evidence="1 2">
    <name type="scientific">Mesorhizobium erdmanii</name>
    <dbReference type="NCBI Taxonomy" id="1777866"/>
    <lineage>
        <taxon>Bacteria</taxon>
        <taxon>Pseudomonadati</taxon>
        <taxon>Pseudomonadota</taxon>
        <taxon>Alphaproteobacteria</taxon>
        <taxon>Hyphomicrobiales</taxon>
        <taxon>Phyllobacteriaceae</taxon>
        <taxon>Mesorhizobium</taxon>
    </lineage>
</organism>
<proteinExistence type="predicted"/>
<evidence type="ECO:0000313" key="1">
    <source>
        <dbReference type="EMBL" id="QKC79643.1"/>
    </source>
</evidence>
<keyword evidence="2" id="KW-1185">Reference proteome</keyword>
<gene>
    <name evidence="1" type="ORF">EB233_06395</name>
</gene>
<evidence type="ECO:0000313" key="2">
    <source>
        <dbReference type="Proteomes" id="UP000503339"/>
    </source>
</evidence>
<dbReference type="NCBIfam" id="TIGR01053">
    <property type="entry name" value="LSD1"/>
    <property type="match status" value="1"/>
</dbReference>
<reference evidence="1 2" key="1">
    <citation type="submission" date="2018-10" db="EMBL/GenBank/DDBJ databases">
        <authorList>
            <person name="Perry B.J."/>
            <person name="Sullivan J.T."/>
            <person name="Murphy R.J.T."/>
            <person name="Ramsay J.P."/>
            <person name="Ronson C.W."/>
        </authorList>
    </citation>
    <scope>NUCLEOTIDE SEQUENCE [LARGE SCALE GENOMIC DNA]</scope>
    <source>
        <strain evidence="1 2">NZP2014</strain>
    </source>
</reference>
<protein>
    <submittedName>
        <fullName evidence="1">Uncharacterized protein</fullName>
    </submittedName>
</protein>